<organism evidence="4 5">
    <name type="scientific">Polarella glacialis</name>
    <name type="common">Dinoflagellate</name>
    <dbReference type="NCBI Taxonomy" id="89957"/>
    <lineage>
        <taxon>Eukaryota</taxon>
        <taxon>Sar</taxon>
        <taxon>Alveolata</taxon>
        <taxon>Dinophyceae</taxon>
        <taxon>Suessiales</taxon>
        <taxon>Suessiaceae</taxon>
        <taxon>Polarella</taxon>
    </lineage>
</organism>
<evidence type="ECO:0000256" key="2">
    <source>
        <dbReference type="ARBA" id="ARBA00023239"/>
    </source>
</evidence>
<dbReference type="PANTHER" id="PTHR21000">
    <property type="entry name" value="DIHYDROXY-ACID DEHYDRATASE DAD"/>
    <property type="match status" value="1"/>
</dbReference>
<dbReference type="PROSITE" id="PS00886">
    <property type="entry name" value="ILVD_EDD_1"/>
    <property type="match status" value="1"/>
</dbReference>
<dbReference type="InterPro" id="IPR037237">
    <property type="entry name" value="IlvD/EDD_N"/>
</dbReference>
<evidence type="ECO:0000256" key="1">
    <source>
        <dbReference type="ARBA" id="ARBA00006486"/>
    </source>
</evidence>
<dbReference type="SUPFAM" id="SSF143975">
    <property type="entry name" value="IlvD/EDD N-terminal domain-like"/>
    <property type="match status" value="1"/>
</dbReference>
<dbReference type="InterPro" id="IPR000581">
    <property type="entry name" value="ILV_EDD_N"/>
</dbReference>
<protein>
    <recommendedName>
        <fullName evidence="3">Dihydroxy-acid/6-phosphogluconate dehydratase N-terminal domain-containing protein</fullName>
    </recommendedName>
</protein>
<accession>A0A813JU57</accession>
<dbReference type="Proteomes" id="UP000626109">
    <property type="component" value="Unassembled WGS sequence"/>
</dbReference>
<dbReference type="InterPro" id="IPR050165">
    <property type="entry name" value="DHAD_IlvD/Edd"/>
</dbReference>
<evidence type="ECO:0000259" key="3">
    <source>
        <dbReference type="Pfam" id="PF00920"/>
    </source>
</evidence>
<dbReference type="InterPro" id="IPR020558">
    <property type="entry name" value="DiOHA_6PGluconate_deHydtase_CS"/>
</dbReference>
<dbReference type="AlphaFoldDB" id="A0A813JU57"/>
<dbReference type="GO" id="GO:0009082">
    <property type="term" value="P:branched-chain amino acid biosynthetic process"/>
    <property type="evidence" value="ECO:0007669"/>
    <property type="project" value="TreeGrafter"/>
</dbReference>
<keyword evidence="2" id="KW-0456">Lyase</keyword>
<sequence>MSMGTKGMMYSLPSREIIADSIETVMGAQFYDALVTIPGCDKNMPGCVMAMLRMNRPSVMVYGGTIASGRSCKGESLDIVSTFEAYGKFITGTITDEDFPI</sequence>
<feature type="domain" description="Dihydroxy-acid/6-phosphogluconate dehydratase N-terminal" evidence="3">
    <location>
        <begin position="1"/>
        <end position="99"/>
    </location>
</feature>
<proteinExistence type="inferred from homology"/>
<dbReference type="EMBL" id="CAJNNW010026686">
    <property type="protein sequence ID" value="CAE8687056.1"/>
    <property type="molecule type" value="Genomic_DNA"/>
</dbReference>
<dbReference type="PANTHER" id="PTHR21000:SF5">
    <property type="entry name" value="DIHYDROXY-ACID DEHYDRATASE, MITOCHONDRIAL"/>
    <property type="match status" value="1"/>
</dbReference>
<reference evidence="4" key="1">
    <citation type="submission" date="2021-02" db="EMBL/GenBank/DDBJ databases">
        <authorList>
            <person name="Dougan E. K."/>
            <person name="Rhodes N."/>
            <person name="Thang M."/>
            <person name="Chan C."/>
        </authorList>
    </citation>
    <scope>NUCLEOTIDE SEQUENCE</scope>
</reference>
<dbReference type="Pfam" id="PF00920">
    <property type="entry name" value="ILVD_EDD_N"/>
    <property type="match status" value="1"/>
</dbReference>
<name>A0A813JU57_POLGL</name>
<evidence type="ECO:0000313" key="5">
    <source>
        <dbReference type="Proteomes" id="UP000626109"/>
    </source>
</evidence>
<gene>
    <name evidence="4" type="ORF">PGLA2088_LOCUS25277</name>
</gene>
<evidence type="ECO:0000313" key="4">
    <source>
        <dbReference type="EMBL" id="CAE8687056.1"/>
    </source>
</evidence>
<comment type="similarity">
    <text evidence="1">Belongs to the IlvD/Edd family.</text>
</comment>
<dbReference type="GO" id="GO:0004160">
    <property type="term" value="F:dihydroxy-acid dehydratase activity"/>
    <property type="evidence" value="ECO:0007669"/>
    <property type="project" value="TreeGrafter"/>
</dbReference>
<comment type="caution">
    <text evidence="4">The sequence shown here is derived from an EMBL/GenBank/DDBJ whole genome shotgun (WGS) entry which is preliminary data.</text>
</comment>